<gene>
    <name evidence="2" type="ORF">GCM10023331_10140</name>
</gene>
<reference evidence="3" key="1">
    <citation type="journal article" date="2019" name="Int. J. Syst. Evol. Microbiol.">
        <title>The Global Catalogue of Microorganisms (GCM) 10K type strain sequencing project: providing services to taxonomists for standard genome sequencing and annotation.</title>
        <authorList>
            <consortium name="The Broad Institute Genomics Platform"/>
            <consortium name="The Broad Institute Genome Sequencing Center for Infectious Disease"/>
            <person name="Wu L."/>
            <person name="Ma J."/>
        </authorList>
    </citation>
    <scope>NUCLEOTIDE SEQUENCE [LARGE SCALE GENOMIC DNA]</scope>
    <source>
        <strain evidence="3">JCM 18326</strain>
    </source>
</reference>
<keyword evidence="1" id="KW-1133">Transmembrane helix</keyword>
<comment type="caution">
    <text evidence="2">The sequence shown here is derived from an EMBL/GenBank/DDBJ whole genome shotgun (WGS) entry which is preliminary data.</text>
</comment>
<name>A0ABP9D4Z7_9BACT</name>
<organism evidence="2 3">
    <name type="scientific">Algivirga pacifica</name>
    <dbReference type="NCBI Taxonomy" id="1162670"/>
    <lineage>
        <taxon>Bacteria</taxon>
        <taxon>Pseudomonadati</taxon>
        <taxon>Bacteroidota</taxon>
        <taxon>Cytophagia</taxon>
        <taxon>Cytophagales</taxon>
        <taxon>Flammeovirgaceae</taxon>
        <taxon>Algivirga</taxon>
    </lineage>
</organism>
<evidence type="ECO:0000256" key="1">
    <source>
        <dbReference type="SAM" id="Phobius"/>
    </source>
</evidence>
<dbReference type="Proteomes" id="UP001500298">
    <property type="component" value="Unassembled WGS sequence"/>
</dbReference>
<dbReference type="RefSeq" id="WP_345369754.1">
    <property type="nucleotide sequence ID" value="NZ_BAABJX010000018.1"/>
</dbReference>
<evidence type="ECO:0008006" key="4">
    <source>
        <dbReference type="Google" id="ProtNLM"/>
    </source>
</evidence>
<dbReference type="EMBL" id="BAABJX010000018">
    <property type="protein sequence ID" value="GAA4827315.1"/>
    <property type="molecule type" value="Genomic_DNA"/>
</dbReference>
<feature type="transmembrane region" description="Helical" evidence="1">
    <location>
        <begin position="28"/>
        <end position="47"/>
    </location>
</feature>
<evidence type="ECO:0000313" key="2">
    <source>
        <dbReference type="EMBL" id="GAA4827315.1"/>
    </source>
</evidence>
<proteinExistence type="predicted"/>
<feature type="transmembrane region" description="Helical" evidence="1">
    <location>
        <begin position="53"/>
        <end position="74"/>
    </location>
</feature>
<sequence>MIVKTKKYQLDTQTYIRLALANVLKEQWWVWFIPAAILLIPIVWSAALWWCVGIAATASILYLLFWSIQFAGAAQMEQSKILFEKLSYEIDSRQVLIKLNPREGMPLKWDQIQKVKREKDAFVLVVSRGHVMYWPFRIFKSDNDIRFVEAVLRRKGFLPEKAK</sequence>
<keyword evidence="1" id="KW-0812">Transmembrane</keyword>
<keyword evidence="1" id="KW-0472">Membrane</keyword>
<accession>A0ABP9D4Z7</accession>
<evidence type="ECO:0000313" key="3">
    <source>
        <dbReference type="Proteomes" id="UP001500298"/>
    </source>
</evidence>
<keyword evidence="3" id="KW-1185">Reference proteome</keyword>
<protein>
    <recommendedName>
        <fullName evidence="4">YcxB-like protein domain-containing protein</fullName>
    </recommendedName>
</protein>